<organism evidence="2 3">
    <name type="scientific">Puccinia coronata f. sp. avenae</name>
    <dbReference type="NCBI Taxonomy" id="200324"/>
    <lineage>
        <taxon>Eukaryota</taxon>
        <taxon>Fungi</taxon>
        <taxon>Dikarya</taxon>
        <taxon>Basidiomycota</taxon>
        <taxon>Pucciniomycotina</taxon>
        <taxon>Pucciniomycetes</taxon>
        <taxon>Pucciniales</taxon>
        <taxon>Pucciniaceae</taxon>
        <taxon>Puccinia</taxon>
    </lineage>
</organism>
<dbReference type="AlphaFoldDB" id="A0A2N5SDX5"/>
<proteinExistence type="predicted"/>
<evidence type="ECO:0000313" key="3">
    <source>
        <dbReference type="Proteomes" id="UP000235388"/>
    </source>
</evidence>
<feature type="coiled-coil region" evidence="1">
    <location>
        <begin position="1"/>
        <end position="35"/>
    </location>
</feature>
<evidence type="ECO:0000313" key="2">
    <source>
        <dbReference type="EMBL" id="PLW11467.1"/>
    </source>
</evidence>
<accession>A0A2N5SDX5</accession>
<dbReference type="Proteomes" id="UP000235388">
    <property type="component" value="Unassembled WGS sequence"/>
</dbReference>
<keyword evidence="3" id="KW-1185">Reference proteome</keyword>
<comment type="caution">
    <text evidence="2">The sequence shown here is derived from an EMBL/GenBank/DDBJ whole genome shotgun (WGS) entry which is preliminary data.</text>
</comment>
<reference evidence="2 3" key="1">
    <citation type="submission" date="2017-11" db="EMBL/GenBank/DDBJ databases">
        <title>De novo assembly and phasing of dikaryotic genomes from two isolates of Puccinia coronata f. sp. avenae, the causal agent of oat crown rust.</title>
        <authorList>
            <person name="Miller M.E."/>
            <person name="Zhang Y."/>
            <person name="Omidvar V."/>
            <person name="Sperschneider J."/>
            <person name="Schwessinger B."/>
            <person name="Raley C."/>
            <person name="Palmer J.M."/>
            <person name="Garnica D."/>
            <person name="Upadhyaya N."/>
            <person name="Rathjen J."/>
            <person name="Taylor J.M."/>
            <person name="Park R.F."/>
            <person name="Dodds P.N."/>
            <person name="Hirsch C.D."/>
            <person name="Kianian S.F."/>
            <person name="Figueroa M."/>
        </authorList>
    </citation>
    <scope>NUCLEOTIDE SEQUENCE [LARGE SCALE GENOMIC DNA]</scope>
    <source>
        <strain evidence="2">12NC29</strain>
    </source>
</reference>
<dbReference type="EMBL" id="PGCJ01001018">
    <property type="protein sequence ID" value="PLW11467.1"/>
    <property type="molecule type" value="Genomic_DNA"/>
</dbReference>
<evidence type="ECO:0000256" key="1">
    <source>
        <dbReference type="SAM" id="Coils"/>
    </source>
</evidence>
<keyword evidence="1" id="KW-0175">Coiled coil</keyword>
<sequence length="159" mass="17969">MANSQQQIVQLQAQLNDLQTVMQQQNNMIANLSAAARAQTLANSNQPKRTISTNHLADKVMEQFVKSPIKFFNKVNPCHPKLSFDGSNYSEWENAVDWTLQHAFVRDTSFLNDKQDNFQKLDSLQNKSVAMLMRVSLGLYGGNRTQGYGGQLNEFQGNE</sequence>
<name>A0A2N5SDX5_9BASI</name>
<protein>
    <submittedName>
        <fullName evidence="2">Uncharacterized protein</fullName>
    </submittedName>
</protein>
<gene>
    <name evidence="2" type="ORF">PCANC_18437</name>
</gene>